<dbReference type="PROSITE" id="PS50109">
    <property type="entry name" value="HIS_KIN"/>
    <property type="match status" value="1"/>
</dbReference>
<dbReference type="GO" id="GO:0005524">
    <property type="term" value="F:ATP binding"/>
    <property type="evidence" value="ECO:0007669"/>
    <property type="project" value="UniProtKB-KW"/>
</dbReference>
<feature type="domain" description="HAMP" evidence="13">
    <location>
        <begin position="64"/>
        <end position="115"/>
    </location>
</feature>
<dbReference type="CDD" id="cd00082">
    <property type="entry name" value="HisKA"/>
    <property type="match status" value="1"/>
</dbReference>
<dbReference type="GO" id="GO:0005886">
    <property type="term" value="C:plasma membrane"/>
    <property type="evidence" value="ECO:0007669"/>
    <property type="project" value="TreeGrafter"/>
</dbReference>
<feature type="transmembrane region" description="Helical" evidence="11">
    <location>
        <begin position="44"/>
        <end position="63"/>
    </location>
</feature>
<keyword evidence="5 14" id="KW-0808">Transferase</keyword>
<dbReference type="PANTHER" id="PTHR45436:SF4">
    <property type="entry name" value="SENSOR PROTEIN PHOQ"/>
    <property type="match status" value="1"/>
</dbReference>
<dbReference type="Pfam" id="PF02518">
    <property type="entry name" value="HATPase_c"/>
    <property type="match status" value="1"/>
</dbReference>
<dbReference type="PANTHER" id="PTHR45436">
    <property type="entry name" value="SENSOR HISTIDINE KINASE YKOH"/>
    <property type="match status" value="1"/>
</dbReference>
<dbReference type="eggNOG" id="COG2205">
    <property type="taxonomic scope" value="Bacteria"/>
</dbReference>
<keyword evidence="9" id="KW-0902">Two-component regulatory system</keyword>
<dbReference type="InterPro" id="IPR050428">
    <property type="entry name" value="TCS_sensor_his_kinase"/>
</dbReference>
<evidence type="ECO:0000313" key="14">
    <source>
        <dbReference type="EMBL" id="AFJ01222.1"/>
    </source>
</evidence>
<dbReference type="EMBL" id="CP003380">
    <property type="protein sequence ID" value="AFJ01222.1"/>
    <property type="molecule type" value="Genomic_DNA"/>
</dbReference>
<dbReference type="EC" id="2.7.13.3" evidence="3"/>
<dbReference type="PRINTS" id="PR00344">
    <property type="entry name" value="BCTRLSENSOR"/>
</dbReference>
<evidence type="ECO:0000256" key="11">
    <source>
        <dbReference type="SAM" id="Phobius"/>
    </source>
</evidence>
<keyword evidence="6 11" id="KW-0812">Transmembrane</keyword>
<dbReference type="AlphaFoldDB" id="I1YE79"/>
<evidence type="ECO:0000256" key="6">
    <source>
        <dbReference type="ARBA" id="ARBA00022692"/>
    </source>
</evidence>
<dbReference type="PROSITE" id="PS50885">
    <property type="entry name" value="HAMP"/>
    <property type="match status" value="1"/>
</dbReference>
<dbReference type="HOGENOM" id="CLU_000445_42_3_6"/>
<evidence type="ECO:0000256" key="4">
    <source>
        <dbReference type="ARBA" id="ARBA00022553"/>
    </source>
</evidence>
<gene>
    <name evidence="14" type="ordered locus">Q7C_37</name>
</gene>
<accession>I1YE79</accession>
<evidence type="ECO:0000256" key="7">
    <source>
        <dbReference type="ARBA" id="ARBA00022777"/>
    </source>
</evidence>
<dbReference type="SUPFAM" id="SSF47384">
    <property type="entry name" value="Homodimeric domain of signal transducing histidine kinase"/>
    <property type="match status" value="1"/>
</dbReference>
<keyword evidence="4" id="KW-0597">Phosphoprotein</keyword>
<evidence type="ECO:0000259" key="13">
    <source>
        <dbReference type="PROSITE" id="PS50885"/>
    </source>
</evidence>
<dbReference type="Gene3D" id="3.30.565.10">
    <property type="entry name" value="Histidine kinase-like ATPase, C-terminal domain"/>
    <property type="match status" value="1"/>
</dbReference>
<name>I1YE79_METFJ</name>
<evidence type="ECO:0000256" key="9">
    <source>
        <dbReference type="ARBA" id="ARBA00023012"/>
    </source>
</evidence>
<dbReference type="InterPro" id="IPR036890">
    <property type="entry name" value="HATPase_C_sf"/>
</dbReference>
<evidence type="ECO:0000256" key="2">
    <source>
        <dbReference type="ARBA" id="ARBA00004370"/>
    </source>
</evidence>
<evidence type="ECO:0000256" key="8">
    <source>
        <dbReference type="ARBA" id="ARBA00022989"/>
    </source>
</evidence>
<dbReference type="InterPro" id="IPR004358">
    <property type="entry name" value="Sig_transdc_His_kin-like_C"/>
</dbReference>
<comment type="subcellular location">
    <subcellularLocation>
        <location evidence="2">Membrane</location>
    </subcellularLocation>
</comment>
<dbReference type="InterPro" id="IPR003660">
    <property type="entry name" value="HAMP_dom"/>
</dbReference>
<dbReference type="GO" id="GO:0000155">
    <property type="term" value="F:phosphorelay sensor kinase activity"/>
    <property type="evidence" value="ECO:0007669"/>
    <property type="project" value="InterPro"/>
</dbReference>
<dbReference type="STRING" id="754477.Q7C_37"/>
<proteinExistence type="predicted"/>
<dbReference type="InterPro" id="IPR036097">
    <property type="entry name" value="HisK_dim/P_sf"/>
</dbReference>
<keyword evidence="10 11" id="KW-0472">Membrane</keyword>
<keyword evidence="15" id="KW-1185">Reference proteome</keyword>
<reference evidence="14 15" key="1">
    <citation type="journal article" date="2012" name="J. Bacteriol.">
        <title>Complete genome sequences of Methylophaga sp. strain JAM1 and Methylophaga sp. strain JAM7.</title>
        <authorList>
            <person name="Villeneuve C."/>
            <person name="Martineau C."/>
            <person name="Mauffrey F."/>
            <person name="Villemur R."/>
        </authorList>
    </citation>
    <scope>NUCLEOTIDE SEQUENCE [LARGE SCALE GENOMIC DNA]</scope>
    <source>
        <strain evidence="14 15">JAM7</strain>
    </source>
</reference>
<dbReference type="Proteomes" id="UP000009145">
    <property type="component" value="Chromosome"/>
</dbReference>
<keyword evidence="8 11" id="KW-1133">Transmembrane helix</keyword>
<dbReference type="KEGG" id="mec:Q7C_37"/>
<comment type="catalytic activity">
    <reaction evidence="1">
        <text>ATP + protein L-histidine = ADP + protein N-phospho-L-histidine.</text>
        <dbReference type="EC" id="2.7.13.3"/>
    </reaction>
</comment>
<organism evidence="14 15">
    <name type="scientific">Methylophaga frappieri (strain ATCC BAA-2434 / DSM 25690 / JAM7)</name>
    <dbReference type="NCBI Taxonomy" id="754477"/>
    <lineage>
        <taxon>Bacteria</taxon>
        <taxon>Pseudomonadati</taxon>
        <taxon>Pseudomonadota</taxon>
        <taxon>Gammaproteobacteria</taxon>
        <taxon>Thiotrichales</taxon>
        <taxon>Piscirickettsiaceae</taxon>
        <taxon>Methylophaga</taxon>
    </lineage>
</organism>
<protein>
    <recommendedName>
        <fullName evidence="3">histidine kinase</fullName>
        <ecNumber evidence="3">2.7.13.3</ecNumber>
    </recommendedName>
</protein>
<feature type="domain" description="Histidine kinase" evidence="12">
    <location>
        <begin position="123"/>
        <end position="323"/>
    </location>
</feature>
<dbReference type="Gene3D" id="1.10.287.130">
    <property type="match status" value="1"/>
</dbReference>
<sequence>MIIHNLAFGVVWENDAGEQFEYTINVSEDEVHLEAQTANFQRGLWYWLGGTGLILLLAQWWVLRWSLRPLNKAAKDLDAIESGQHARLSGSYPIELQQLTRNINRLLDHEQHRRLRYKNSLADLAHSLKTPLAVLRSEVENSDDLLQLKSDAQEQLDRLSHLVDYQLQRAATEGKNNLLAPVSLGEIIHKIITSLDKVYQQKRVRHQLEIERDAFIHADQDDMYELLGNLLENAYKYCRSQVNIIVRLMQSGILLKIEDDGAGLPIRSGEAIIKRGRRFDSQQEGHGLGLAIASDIVEAYEGTIELEKSYLGGACFVIKLPNQ</sequence>
<evidence type="ECO:0000256" key="1">
    <source>
        <dbReference type="ARBA" id="ARBA00000085"/>
    </source>
</evidence>
<evidence type="ECO:0000256" key="5">
    <source>
        <dbReference type="ARBA" id="ARBA00022679"/>
    </source>
</evidence>
<dbReference type="SUPFAM" id="SSF55874">
    <property type="entry name" value="ATPase domain of HSP90 chaperone/DNA topoisomerase II/histidine kinase"/>
    <property type="match status" value="1"/>
</dbReference>
<dbReference type="InterPro" id="IPR005467">
    <property type="entry name" value="His_kinase_dom"/>
</dbReference>
<evidence type="ECO:0000256" key="10">
    <source>
        <dbReference type="ARBA" id="ARBA00023136"/>
    </source>
</evidence>
<dbReference type="SMART" id="SM00387">
    <property type="entry name" value="HATPase_c"/>
    <property type="match status" value="1"/>
</dbReference>
<evidence type="ECO:0000313" key="15">
    <source>
        <dbReference type="Proteomes" id="UP000009145"/>
    </source>
</evidence>
<evidence type="ECO:0000259" key="12">
    <source>
        <dbReference type="PROSITE" id="PS50109"/>
    </source>
</evidence>
<dbReference type="InterPro" id="IPR003661">
    <property type="entry name" value="HisK_dim/P_dom"/>
</dbReference>
<dbReference type="InterPro" id="IPR003594">
    <property type="entry name" value="HATPase_dom"/>
</dbReference>
<keyword evidence="7" id="KW-0418">Kinase</keyword>
<evidence type="ECO:0000256" key="3">
    <source>
        <dbReference type="ARBA" id="ARBA00012438"/>
    </source>
</evidence>
<dbReference type="PATRIC" id="fig|754477.3.peg.38"/>